<accession>A0A841CWU0</accession>
<keyword evidence="2" id="KW-0663">Pyridoxal phosphate</keyword>
<feature type="domain" description="Tryptophan synthase beta chain-like PALP" evidence="3">
    <location>
        <begin position="82"/>
        <end position="386"/>
    </location>
</feature>
<dbReference type="InterPro" id="IPR001926">
    <property type="entry name" value="TrpB-like_PALP"/>
</dbReference>
<organism evidence="4 5">
    <name type="scientific">Saccharothrix tamanrassetensis</name>
    <dbReference type="NCBI Taxonomy" id="1051531"/>
    <lineage>
        <taxon>Bacteria</taxon>
        <taxon>Bacillati</taxon>
        <taxon>Actinomycetota</taxon>
        <taxon>Actinomycetes</taxon>
        <taxon>Pseudonocardiales</taxon>
        <taxon>Pseudonocardiaceae</taxon>
        <taxon>Saccharothrix</taxon>
    </lineage>
</organism>
<dbReference type="GO" id="GO:1901605">
    <property type="term" value="P:alpha-amino acid metabolic process"/>
    <property type="evidence" value="ECO:0007669"/>
    <property type="project" value="UniProtKB-ARBA"/>
</dbReference>
<dbReference type="RefSeq" id="WP_184698926.1">
    <property type="nucleotide sequence ID" value="NZ_JACHJN010000018.1"/>
</dbReference>
<comment type="cofactor">
    <cofactor evidence="1">
        <name>pyridoxal 5'-phosphate</name>
        <dbReference type="ChEBI" id="CHEBI:597326"/>
    </cofactor>
</comment>
<comment type="caution">
    <text evidence="4">The sequence shown here is derived from an EMBL/GenBank/DDBJ whole genome shotgun (WGS) entry which is preliminary data.</text>
</comment>
<dbReference type="Gene3D" id="3.40.50.1100">
    <property type="match status" value="2"/>
</dbReference>
<dbReference type="Pfam" id="PF00291">
    <property type="entry name" value="PALP"/>
    <property type="match status" value="1"/>
</dbReference>
<proteinExistence type="predicted"/>
<evidence type="ECO:0000256" key="2">
    <source>
        <dbReference type="ARBA" id="ARBA00022898"/>
    </source>
</evidence>
<dbReference type="EC" id="4.2.3.1" evidence="4"/>
<dbReference type="InterPro" id="IPR036052">
    <property type="entry name" value="TrpB-like_PALP_sf"/>
</dbReference>
<dbReference type="GO" id="GO:0004795">
    <property type="term" value="F:threonine synthase activity"/>
    <property type="evidence" value="ECO:0007669"/>
    <property type="project" value="UniProtKB-EC"/>
</dbReference>
<name>A0A841CWU0_9PSEU</name>
<protein>
    <submittedName>
        <fullName evidence="4">Threonine synthase</fullName>
        <ecNumber evidence="4">4.2.3.1</ecNumber>
    </submittedName>
</protein>
<evidence type="ECO:0000259" key="3">
    <source>
        <dbReference type="Pfam" id="PF00291"/>
    </source>
</evidence>
<dbReference type="EMBL" id="JACHJN010000018">
    <property type="protein sequence ID" value="MBB5960588.1"/>
    <property type="molecule type" value="Genomic_DNA"/>
</dbReference>
<dbReference type="AlphaFoldDB" id="A0A841CWU0"/>
<evidence type="ECO:0000313" key="5">
    <source>
        <dbReference type="Proteomes" id="UP000547510"/>
    </source>
</evidence>
<gene>
    <name evidence="4" type="ORF">FHS29_007216</name>
</gene>
<reference evidence="4 5" key="1">
    <citation type="submission" date="2020-08" db="EMBL/GenBank/DDBJ databases">
        <title>Genomic Encyclopedia of Type Strains, Phase III (KMG-III): the genomes of soil and plant-associated and newly described type strains.</title>
        <authorList>
            <person name="Whitman W."/>
        </authorList>
    </citation>
    <scope>NUCLEOTIDE SEQUENCE [LARGE SCALE GENOMIC DNA]</scope>
    <source>
        <strain evidence="4 5">CECT 8640</strain>
    </source>
</reference>
<evidence type="ECO:0000313" key="4">
    <source>
        <dbReference type="EMBL" id="MBB5960588.1"/>
    </source>
</evidence>
<keyword evidence="5" id="KW-1185">Reference proteome</keyword>
<keyword evidence="4" id="KW-0456">Lyase</keyword>
<dbReference type="Proteomes" id="UP000547510">
    <property type="component" value="Unassembled WGS sequence"/>
</dbReference>
<evidence type="ECO:0000256" key="1">
    <source>
        <dbReference type="ARBA" id="ARBA00001933"/>
    </source>
</evidence>
<dbReference type="SUPFAM" id="SSF53686">
    <property type="entry name" value="Tryptophan synthase beta subunit-like PLP-dependent enzymes"/>
    <property type="match status" value="1"/>
</dbReference>
<sequence>MTTTDPRTAASGPTTFHLRCVRCDWRTAPRFLLRCPSCAGALEPVLDLTGAAPRPHHRPELAYLDFLPADADDLPDAELSVATPCRPAPRLGAAIGVPNLWVKDESRQPTGTTKDRFAAIVLAVFRRFGITEWVASSTGNSSTALARAVEGDPTMRAHFFCGAGFVADQRFPTDDRISLTPVDGCYAEASDAAVRFAHERGLTWEGGFFNWARRAGLKLTYLEAYDALRAAGTAPDVVVQAVSSGMGIMAAHRGTEEYLDLGRLSARPRFLMAQQDTCAPMARAWAEGRAELTDADVVPDPHGLARAILLGDGRATYPYMREIAHISGGSIVAVAQDDLVTAKAMLADLEDLDVCHSSAATVAALRAEAAAGRIGRDEVALAVLTGRDLSGHYRTTPDQHRDDAGGAA</sequence>